<evidence type="ECO:0000256" key="10">
    <source>
        <dbReference type="ARBA" id="ARBA00022670"/>
    </source>
</evidence>
<dbReference type="SUPFAM" id="SSF55920">
    <property type="entry name" value="Creatinase/aminopeptidase"/>
    <property type="match status" value="1"/>
</dbReference>
<evidence type="ECO:0000256" key="15">
    <source>
        <dbReference type="ARBA" id="ARBA00023049"/>
    </source>
</evidence>
<feature type="domain" description="DHFR" evidence="21">
    <location>
        <begin position="1228"/>
        <end position="1454"/>
    </location>
</feature>
<evidence type="ECO:0000256" key="13">
    <source>
        <dbReference type="ARBA" id="ARBA00022857"/>
    </source>
</evidence>
<dbReference type="GO" id="GO:0004146">
    <property type="term" value="F:dihydrofolate reductase activity"/>
    <property type="evidence" value="ECO:0007669"/>
    <property type="project" value="UniProtKB-EC"/>
</dbReference>
<dbReference type="InterPro" id="IPR001131">
    <property type="entry name" value="Peptidase_M24B_aminopep-P_CS"/>
</dbReference>
<dbReference type="Gene3D" id="3.90.230.10">
    <property type="entry name" value="Creatinase/methionine aminopeptidase superfamily"/>
    <property type="match status" value="1"/>
</dbReference>
<dbReference type="GO" id="GO:0006508">
    <property type="term" value="P:proteolysis"/>
    <property type="evidence" value="ECO:0007669"/>
    <property type="project" value="UniProtKB-KW"/>
</dbReference>
<evidence type="ECO:0000256" key="7">
    <source>
        <dbReference type="ARBA" id="ARBA00020658"/>
    </source>
</evidence>
<keyword evidence="15" id="KW-0482">Metalloprotease</keyword>
<dbReference type="InterPro" id="IPR017925">
    <property type="entry name" value="DHFR_CS"/>
</dbReference>
<dbReference type="Proteomes" id="UP000729357">
    <property type="component" value="Unassembled WGS sequence"/>
</dbReference>
<evidence type="ECO:0000256" key="16">
    <source>
        <dbReference type="ARBA" id="ARBA00023211"/>
    </source>
</evidence>
<dbReference type="InterPro" id="IPR000994">
    <property type="entry name" value="Pept_M24"/>
</dbReference>
<dbReference type="GO" id="GO:0046872">
    <property type="term" value="F:metal ion binding"/>
    <property type="evidence" value="ECO:0007669"/>
    <property type="project" value="UniProtKB-KW"/>
</dbReference>
<evidence type="ECO:0000313" key="23">
    <source>
        <dbReference type="Proteomes" id="UP000729357"/>
    </source>
</evidence>
<dbReference type="GO" id="GO:0007031">
    <property type="term" value="P:peroxisome organization"/>
    <property type="evidence" value="ECO:0007669"/>
    <property type="project" value="InterPro"/>
</dbReference>
<comment type="catalytic activity">
    <reaction evidence="1">
        <text>Release of any N-terminal amino acid, including proline, that is linked to proline, even from a dipeptide or tripeptide.</text>
        <dbReference type="EC" id="3.4.11.9"/>
    </reaction>
</comment>
<reference evidence="22" key="2">
    <citation type="submission" date="2021-08" db="EMBL/GenBank/DDBJ databases">
        <authorList>
            <person name="Gostincar C."/>
            <person name="Sun X."/>
            <person name="Song Z."/>
            <person name="Gunde-Cimerman N."/>
        </authorList>
    </citation>
    <scope>NUCLEOTIDE SEQUENCE</scope>
    <source>
        <strain evidence="22">EXF-9298</strain>
    </source>
</reference>
<evidence type="ECO:0000256" key="2">
    <source>
        <dbReference type="ARBA" id="ARBA00001936"/>
    </source>
</evidence>
<dbReference type="PRINTS" id="PR00070">
    <property type="entry name" value="DHFR"/>
</dbReference>
<feature type="compositionally biased region" description="Low complexity" evidence="20">
    <location>
        <begin position="1183"/>
        <end position="1216"/>
    </location>
</feature>
<evidence type="ECO:0000313" key="22">
    <source>
        <dbReference type="EMBL" id="KAG9984250.1"/>
    </source>
</evidence>
<evidence type="ECO:0000256" key="1">
    <source>
        <dbReference type="ARBA" id="ARBA00001424"/>
    </source>
</evidence>
<feature type="non-terminal residue" evidence="22">
    <location>
        <position position="1455"/>
    </location>
</feature>
<comment type="similarity">
    <text evidence="4 19">Belongs to the peptidase M24B family.</text>
</comment>
<feature type="region of interest" description="Disordered" evidence="20">
    <location>
        <begin position="1166"/>
        <end position="1216"/>
    </location>
</feature>
<keyword evidence="10" id="KW-0645">Protease</keyword>
<dbReference type="InterPro" id="IPR024072">
    <property type="entry name" value="DHFR-like_dom_sf"/>
</dbReference>
<evidence type="ECO:0000256" key="6">
    <source>
        <dbReference type="ARBA" id="ARBA00012856"/>
    </source>
</evidence>
<evidence type="ECO:0000256" key="20">
    <source>
        <dbReference type="SAM" id="MobiDB-lite"/>
    </source>
</evidence>
<reference evidence="22" key="1">
    <citation type="journal article" date="2021" name="J Fungi (Basel)">
        <title>Virulence traits and population genomics of the black yeast Aureobasidium melanogenum.</title>
        <authorList>
            <person name="Cernosa A."/>
            <person name="Sun X."/>
            <person name="Gostincar C."/>
            <person name="Fang C."/>
            <person name="Gunde-Cimerman N."/>
            <person name="Song Z."/>
        </authorList>
    </citation>
    <scope>NUCLEOTIDE SEQUENCE</scope>
    <source>
        <strain evidence="22">EXF-9298</strain>
    </source>
</reference>
<evidence type="ECO:0000256" key="9">
    <source>
        <dbReference type="ARBA" id="ARBA00022563"/>
    </source>
</evidence>
<dbReference type="Gene3D" id="3.40.430.10">
    <property type="entry name" value="Dihydrofolate Reductase, subunit A"/>
    <property type="match status" value="1"/>
</dbReference>
<dbReference type="GO" id="GO:0006730">
    <property type="term" value="P:one-carbon metabolic process"/>
    <property type="evidence" value="ECO:0007669"/>
    <property type="project" value="UniProtKB-KW"/>
</dbReference>
<gene>
    <name evidence="22" type="ORF">KCU98_g5549</name>
</gene>
<keyword evidence="11 19" id="KW-0479">Metal-binding</keyword>
<dbReference type="GO" id="GO:0046654">
    <property type="term" value="P:tetrahydrofolate biosynthetic process"/>
    <property type="evidence" value="ECO:0007669"/>
    <property type="project" value="InterPro"/>
</dbReference>
<evidence type="ECO:0000256" key="11">
    <source>
        <dbReference type="ARBA" id="ARBA00022723"/>
    </source>
</evidence>
<evidence type="ECO:0000256" key="5">
    <source>
        <dbReference type="ARBA" id="ARBA00012574"/>
    </source>
</evidence>
<keyword evidence="16" id="KW-0464">Manganese</keyword>
<evidence type="ECO:0000256" key="17">
    <source>
        <dbReference type="ARBA" id="ARBA00030849"/>
    </source>
</evidence>
<dbReference type="InterPro" id="IPR000587">
    <property type="entry name" value="Creatinase_N"/>
</dbReference>
<dbReference type="SUPFAM" id="SSF53597">
    <property type="entry name" value="Dihydrofolate reductase-like"/>
    <property type="match status" value="1"/>
</dbReference>
<dbReference type="Gene3D" id="3.40.350.10">
    <property type="entry name" value="Creatinase/prolidase N-terminal domain"/>
    <property type="match status" value="2"/>
</dbReference>
<comment type="caution">
    <text evidence="22">The sequence shown here is derived from an EMBL/GenBank/DDBJ whole genome shotgun (WGS) entry which is preliminary data.</text>
</comment>
<dbReference type="InterPro" id="IPR001796">
    <property type="entry name" value="DHFR_dom"/>
</dbReference>
<keyword evidence="23" id="KW-1185">Reference proteome</keyword>
<dbReference type="GO" id="GO:0070006">
    <property type="term" value="F:metalloaminopeptidase activity"/>
    <property type="evidence" value="ECO:0007669"/>
    <property type="project" value="InterPro"/>
</dbReference>
<evidence type="ECO:0000256" key="12">
    <source>
        <dbReference type="ARBA" id="ARBA00022801"/>
    </source>
</evidence>
<dbReference type="InterPro" id="IPR006966">
    <property type="entry name" value="Peroxin-3"/>
</dbReference>
<name>A0A9P8FVK5_AURME</name>
<dbReference type="InterPro" id="IPR036005">
    <property type="entry name" value="Creatinase/aminopeptidase-like"/>
</dbReference>
<dbReference type="PROSITE" id="PS00075">
    <property type="entry name" value="DHFR_1"/>
    <property type="match status" value="1"/>
</dbReference>
<dbReference type="Pfam" id="PF16189">
    <property type="entry name" value="Creatinase_N_2"/>
    <property type="match status" value="1"/>
</dbReference>
<dbReference type="PANTHER" id="PTHR43763:SF6">
    <property type="entry name" value="XAA-PRO AMINOPEPTIDASE 1"/>
    <property type="match status" value="1"/>
</dbReference>
<accession>A0A9P8FVK5</accession>
<feature type="compositionally biased region" description="Low complexity" evidence="20">
    <location>
        <begin position="729"/>
        <end position="747"/>
    </location>
</feature>
<keyword evidence="8 22" id="KW-0031">Aminopeptidase</keyword>
<dbReference type="Pfam" id="PF00186">
    <property type="entry name" value="DHFR_1"/>
    <property type="match status" value="1"/>
</dbReference>
<keyword evidence="13" id="KW-0521">NADP</keyword>
<dbReference type="Pfam" id="PF01321">
    <property type="entry name" value="Creatinase_N"/>
    <property type="match status" value="1"/>
</dbReference>
<evidence type="ECO:0000256" key="3">
    <source>
        <dbReference type="ARBA" id="ARBA00002443"/>
    </source>
</evidence>
<evidence type="ECO:0000259" key="21">
    <source>
        <dbReference type="PROSITE" id="PS51330"/>
    </source>
</evidence>
<dbReference type="InterPro" id="IPR050422">
    <property type="entry name" value="X-Pro_aminopeptidase_P"/>
</dbReference>
<keyword evidence="9" id="KW-0554">One-carbon metabolism</keyword>
<dbReference type="CDD" id="cd00209">
    <property type="entry name" value="DHFR"/>
    <property type="match status" value="1"/>
</dbReference>
<dbReference type="FunFam" id="3.90.230.10:FF:000007">
    <property type="entry name" value="Xaa-Pro aminopeptidase P"/>
    <property type="match status" value="1"/>
</dbReference>
<evidence type="ECO:0000256" key="14">
    <source>
        <dbReference type="ARBA" id="ARBA00023002"/>
    </source>
</evidence>
<dbReference type="CDD" id="cd01085">
    <property type="entry name" value="APP"/>
    <property type="match status" value="1"/>
</dbReference>
<dbReference type="Pfam" id="PF00557">
    <property type="entry name" value="Peptidase_M24"/>
    <property type="match status" value="1"/>
</dbReference>
<dbReference type="FunFam" id="3.40.350.10:FF:000003">
    <property type="entry name" value="Xaa-pro aminopeptidase P"/>
    <property type="match status" value="1"/>
</dbReference>
<feature type="compositionally biased region" description="Polar residues" evidence="20">
    <location>
        <begin position="956"/>
        <end position="968"/>
    </location>
</feature>
<dbReference type="EC" id="3.4.11.9" evidence="5"/>
<dbReference type="InterPro" id="IPR029149">
    <property type="entry name" value="Creatin/AminoP/Spt16_N"/>
</dbReference>
<dbReference type="Pfam" id="PF04882">
    <property type="entry name" value="Peroxin-3"/>
    <property type="match status" value="1"/>
</dbReference>
<proteinExistence type="inferred from homology"/>
<dbReference type="FunFam" id="3.40.350.10:FF:000010">
    <property type="entry name" value="Probable Xaa-Pro aminopeptidase P"/>
    <property type="match status" value="1"/>
</dbReference>
<sequence length="1455" mass="160280">MLRGLTRLSTFSRGIAAGRLFHASAIRKYPIDMEKVNTTERLMQLRELMKRNKVDIYIVPSEDSHQSEYIAPADARREFISGFSGSAGTAVITQEKAALATDGRYFNQAEKQLDNNWTLLKQGLQDVPTWQEWSAEQSEGGKIVGVDPTTITAPDARKLSEKIKKKGGKDLVAVKENLVDSIWGSARPARPNEKADVLTLDFAGKKFQDKIDDLRKDLDKKKSAGFVVSMLDEIAWLYNLRGSDIPYNPVFFSYAVVTPTTSTLYIDDSKLTAAAKTHLSGVEVRPYDAIFTDMEAFSSSSTGENKYLVSNKASWALYKALGGEEKVDLVRSLVGDAKAVKNETEMKGMRECHIRDGAALSEYFAWLEDQLINEKAKIDEVEAADKLESIRSKHKHFVGLSFDTISSTGANAAVIHYKPEPGACSVIDPKAVYLCDSGAQYLDGTTDTTRTMHFGEPTEMERKAYTLVLKGHIALDNVKFPKGTTGYAIDVLARQFLWAEGLDYRHGTGHGVGSFLNVHEGPIGIGTRVAYSEVPLAVGNVISNEPGYYEDGAFGIRIENMFMVTEKKTTHQFGDKPYLGFEHVTMTPMCKKLTDASLLTPEEKQWLNDYHSKVSNRAVGEYTDAAMLEGTRRWFRRNRTRFAIGAGTLGLVYLAGQYAWSKWLEARQRMADERISRENLRRRFEQNQEDCTYTVLALLPTIREEIIGALPVEDITNELQRQRSEKLARSAGPSEAASSEFPSAPASTIDDSASVSSFQTGSYIHASQMADSQDARSLLKKKSKAQLWNDMKISSITRALTLLYTISLLTLLTRIQLNLLGRRTYLSSVVSLANPPNPSDSTRISLENNDDDNYDNVYGNDFETNRKYLTFSWWLLHKGTKDIVAKVTAAVTDVFGPINPREDMTLERLSELILEVRKKVEGATEAERREHKWLAYMLPPRDQEDHVLSESGIDAMSTSPAPQETSQDPMHASSSTSSNASLRRLLDETSDLIDSPTFTHVFTQVLNATFSHLIDYRVATEAFKISPPAPDSLSRITEISDKKCKFAQTLAVFCRQAHVIAAGSSEPDDLVAAESVGSQVNEYLGAIDQVKDLEAFAAVIYSSNFEFEAAERQADEANYMAPAGPVSAPATSAPTQAAETPAETAAQASAGALSIEEMDHVWNRSQAVGPSAPNAPTYSEVVQAPAPESSSSQTAEQETQPAEQQQQQPEQPKTYAMAAAAAATTVPPLTLIVATTAKNGIGKNGTLPWPMLKKEMAYFARVTKRVPGAASMPDTSMLAETSSQLSDSSEVAATANIQPAQNVVVMGRKTWESIPPKFRPLPQRTNVVISRSEKLEGVGEDVVVGDSISSALSTLTAKAKQGQAAPLGRVFVIGGAAIYKQALEMEQAKSILLTRVDGEWDCDTDFPIDVEAEQGWARREKGDLDEFAGEDVQEAQEEEVKGDKVKYEFRLYERV</sequence>
<evidence type="ECO:0000256" key="19">
    <source>
        <dbReference type="RuleBase" id="RU000590"/>
    </source>
</evidence>
<protein>
    <recommendedName>
        <fullName evidence="7">Probable Xaa-Pro aminopeptidase P</fullName>
        <ecNumber evidence="6">1.5.1.3</ecNumber>
        <ecNumber evidence="5">3.4.11.9</ecNumber>
    </recommendedName>
    <alternativeName>
        <fullName evidence="17">Aminoacylproline aminopeptidase</fullName>
    </alternativeName>
    <alternativeName>
        <fullName evidence="18">Prolidase</fullName>
    </alternativeName>
</protein>
<evidence type="ECO:0000256" key="4">
    <source>
        <dbReference type="ARBA" id="ARBA00008766"/>
    </source>
</evidence>
<dbReference type="SUPFAM" id="SSF53092">
    <property type="entry name" value="Creatinase/prolidase N-terminal domain"/>
    <property type="match status" value="1"/>
</dbReference>
<comment type="cofactor">
    <cofactor evidence="2">
        <name>Mn(2+)</name>
        <dbReference type="ChEBI" id="CHEBI:29035"/>
    </cofactor>
</comment>
<dbReference type="EMBL" id="JAHFXS010000515">
    <property type="protein sequence ID" value="KAG9984250.1"/>
    <property type="molecule type" value="Genomic_DNA"/>
</dbReference>
<dbReference type="PROSITE" id="PS00491">
    <property type="entry name" value="PROLINE_PEPTIDASE"/>
    <property type="match status" value="1"/>
</dbReference>
<dbReference type="PANTHER" id="PTHR43763">
    <property type="entry name" value="XAA-PRO AMINOPEPTIDASE 1"/>
    <property type="match status" value="1"/>
</dbReference>
<comment type="function">
    <text evidence="3">Catalyzes the removal of a penultimate prolyl residue from the N-termini of peptides.</text>
</comment>
<feature type="region of interest" description="Disordered" evidence="20">
    <location>
        <begin position="954"/>
        <end position="980"/>
    </location>
</feature>
<organism evidence="22 23">
    <name type="scientific">Aureobasidium melanogenum</name>
    <name type="common">Aureobasidium pullulans var. melanogenum</name>
    <dbReference type="NCBI Taxonomy" id="46634"/>
    <lineage>
        <taxon>Eukaryota</taxon>
        <taxon>Fungi</taxon>
        <taxon>Dikarya</taxon>
        <taxon>Ascomycota</taxon>
        <taxon>Pezizomycotina</taxon>
        <taxon>Dothideomycetes</taxon>
        <taxon>Dothideomycetidae</taxon>
        <taxon>Dothideales</taxon>
        <taxon>Saccotheciaceae</taxon>
        <taxon>Aureobasidium</taxon>
    </lineage>
</organism>
<keyword evidence="12" id="KW-0378">Hydrolase</keyword>
<dbReference type="GO" id="GO:0005778">
    <property type="term" value="C:peroxisomal membrane"/>
    <property type="evidence" value="ECO:0007669"/>
    <property type="project" value="InterPro"/>
</dbReference>
<dbReference type="EC" id="1.5.1.3" evidence="6"/>
<dbReference type="InterPro" id="IPR033740">
    <property type="entry name" value="Pept_M24B"/>
</dbReference>
<evidence type="ECO:0000256" key="8">
    <source>
        <dbReference type="ARBA" id="ARBA00022438"/>
    </source>
</evidence>
<evidence type="ECO:0000256" key="18">
    <source>
        <dbReference type="ARBA" id="ARBA00032413"/>
    </source>
</evidence>
<keyword evidence="14" id="KW-0560">Oxidoreductase</keyword>
<feature type="region of interest" description="Disordered" evidence="20">
    <location>
        <begin position="721"/>
        <end position="748"/>
    </location>
</feature>
<feature type="region of interest" description="Disordered" evidence="20">
    <location>
        <begin position="1121"/>
        <end position="1149"/>
    </location>
</feature>
<dbReference type="PROSITE" id="PS51330">
    <property type="entry name" value="DHFR_2"/>
    <property type="match status" value="1"/>
</dbReference>